<dbReference type="GO" id="GO:0008714">
    <property type="term" value="F:AMP nucleosidase activity"/>
    <property type="evidence" value="ECO:0007669"/>
    <property type="project" value="UniProtKB-EC"/>
</dbReference>
<comment type="similarity">
    <text evidence="2 3">Belongs to the LOG family.</text>
</comment>
<dbReference type="EMBL" id="UGNC01000004">
    <property type="protein sequence ID" value="STW39654.1"/>
    <property type="molecule type" value="Genomic_DNA"/>
</dbReference>
<dbReference type="EC" id="3.2.2.n1" evidence="3"/>
<dbReference type="AlphaFoldDB" id="A0A060VHA0"/>
<gene>
    <name evidence="4" type="primary">yvdD</name>
    <name evidence="4" type="ORF">NCTC9617_01180</name>
</gene>
<dbReference type="PANTHER" id="PTHR31223">
    <property type="entry name" value="LOG FAMILY PROTEIN YJL055W"/>
    <property type="match status" value="1"/>
</dbReference>
<dbReference type="Proteomes" id="UP000255167">
    <property type="component" value="Unassembled WGS sequence"/>
</dbReference>
<dbReference type="InterPro" id="IPR031100">
    <property type="entry name" value="LOG_fam"/>
</dbReference>
<keyword evidence="3" id="KW-0203">Cytokinin biosynthesis</keyword>
<dbReference type="SUPFAM" id="SSF102405">
    <property type="entry name" value="MCP/YpsA-like"/>
    <property type="match status" value="1"/>
</dbReference>
<dbReference type="PANTHER" id="PTHR31223:SF70">
    <property type="entry name" value="LOG FAMILY PROTEIN YJL055W"/>
    <property type="match status" value="1"/>
</dbReference>
<dbReference type="Gene3D" id="3.40.50.450">
    <property type="match status" value="1"/>
</dbReference>
<evidence type="ECO:0000256" key="2">
    <source>
        <dbReference type="ARBA" id="ARBA00006763"/>
    </source>
</evidence>
<sequence length="192" mass="20851">MKSIGIFCGSSAGEHPLYLETARLVGRTLAQQGLALVYGGGKVGLMGAVADAALEAGGVVIGVMPRGLVEREIAHRGLTELHVVEDMHERKTKMAALADGFIALPGGAGTLEEIFEQWTWAQLGIHEKPCAFLNIKGYYDPLQAMVDNMVREGFMHPRYAEMLPFAISADEIIAGFRDYTPPARKWVQQPAI</sequence>
<dbReference type="InterPro" id="IPR005269">
    <property type="entry name" value="LOG"/>
</dbReference>
<dbReference type="GO" id="GO:0009691">
    <property type="term" value="P:cytokinin biosynthetic process"/>
    <property type="evidence" value="ECO:0007669"/>
    <property type="project" value="UniProtKB-UniRule"/>
</dbReference>
<evidence type="ECO:0000313" key="4">
    <source>
        <dbReference type="EMBL" id="STW39654.1"/>
    </source>
</evidence>
<evidence type="ECO:0000256" key="1">
    <source>
        <dbReference type="ARBA" id="ARBA00000274"/>
    </source>
</evidence>
<accession>A0A060VHA0</accession>
<comment type="catalytic activity">
    <reaction evidence="1">
        <text>AMP + H2O = D-ribose 5-phosphate + adenine</text>
        <dbReference type="Rhea" id="RHEA:20129"/>
        <dbReference type="ChEBI" id="CHEBI:15377"/>
        <dbReference type="ChEBI" id="CHEBI:16708"/>
        <dbReference type="ChEBI" id="CHEBI:78346"/>
        <dbReference type="ChEBI" id="CHEBI:456215"/>
        <dbReference type="EC" id="3.2.2.4"/>
    </reaction>
</comment>
<dbReference type="GO" id="GO:0005829">
    <property type="term" value="C:cytosol"/>
    <property type="evidence" value="ECO:0007669"/>
    <property type="project" value="TreeGrafter"/>
</dbReference>
<evidence type="ECO:0000256" key="3">
    <source>
        <dbReference type="RuleBase" id="RU363015"/>
    </source>
</evidence>
<name>A0A060VHA0_KLEPN</name>
<keyword evidence="3" id="KW-0378">Hydrolase</keyword>
<reference evidence="4 5" key="1">
    <citation type="submission" date="2018-06" db="EMBL/GenBank/DDBJ databases">
        <authorList>
            <consortium name="Pathogen Informatics"/>
            <person name="Doyle S."/>
        </authorList>
    </citation>
    <scope>NUCLEOTIDE SEQUENCE [LARGE SCALE GENOMIC DNA]</scope>
    <source>
        <strain evidence="4 5">NCTC9617</strain>
    </source>
</reference>
<proteinExistence type="inferred from homology"/>
<protein>
    <recommendedName>
        <fullName evidence="3">Cytokinin riboside 5'-monophosphate phosphoribohydrolase</fullName>
        <ecNumber evidence="3">3.2.2.n1</ecNumber>
    </recommendedName>
</protein>
<organism evidence="4 5">
    <name type="scientific">Klebsiella pneumoniae</name>
    <dbReference type="NCBI Taxonomy" id="573"/>
    <lineage>
        <taxon>Bacteria</taxon>
        <taxon>Pseudomonadati</taxon>
        <taxon>Pseudomonadota</taxon>
        <taxon>Gammaproteobacteria</taxon>
        <taxon>Enterobacterales</taxon>
        <taxon>Enterobacteriaceae</taxon>
        <taxon>Klebsiella/Raoultella group</taxon>
        <taxon>Klebsiella</taxon>
        <taxon>Klebsiella pneumoniae complex</taxon>
    </lineage>
</organism>
<dbReference type="Pfam" id="PF03641">
    <property type="entry name" value="Lysine_decarbox"/>
    <property type="match status" value="1"/>
</dbReference>
<evidence type="ECO:0000313" key="5">
    <source>
        <dbReference type="Proteomes" id="UP000255167"/>
    </source>
</evidence>
<dbReference type="NCBIfam" id="TIGR00730">
    <property type="entry name" value="Rossman fold protein, TIGR00730 family"/>
    <property type="match status" value="1"/>
</dbReference>